<comment type="caution">
    <text evidence="1">The sequence shown here is derived from an EMBL/GenBank/DDBJ whole genome shotgun (WGS) entry which is preliminary data.</text>
</comment>
<keyword evidence="2" id="KW-1185">Reference proteome</keyword>
<dbReference type="Proteomes" id="UP000723714">
    <property type="component" value="Unassembled WGS sequence"/>
</dbReference>
<organism evidence="1 2">
    <name type="scientific">Faecalicatena faecalis</name>
    <dbReference type="NCBI Taxonomy" id="2726362"/>
    <lineage>
        <taxon>Bacteria</taxon>
        <taxon>Bacillati</taxon>
        <taxon>Bacillota</taxon>
        <taxon>Clostridia</taxon>
        <taxon>Lachnospirales</taxon>
        <taxon>Lachnospiraceae</taxon>
        <taxon>Faecalicatena</taxon>
    </lineage>
</organism>
<reference evidence="1 2" key="1">
    <citation type="submission" date="2021-06" db="EMBL/GenBank/DDBJ databases">
        <title>Faecalicatena sp. nov. isolated from porcine feces.</title>
        <authorList>
            <person name="Oh B.S."/>
            <person name="Lee J.H."/>
        </authorList>
    </citation>
    <scope>NUCLEOTIDE SEQUENCE [LARGE SCALE GENOMIC DNA]</scope>
    <source>
        <strain evidence="1 2">AGMB00832</strain>
    </source>
</reference>
<evidence type="ECO:0000313" key="1">
    <source>
        <dbReference type="EMBL" id="MBU3876182.1"/>
    </source>
</evidence>
<proteinExistence type="predicted"/>
<evidence type="ECO:0008006" key="3">
    <source>
        <dbReference type="Google" id="ProtNLM"/>
    </source>
</evidence>
<name>A0ABS6D3K9_9FIRM</name>
<dbReference type="EMBL" id="JABACJ020000008">
    <property type="protein sequence ID" value="MBU3876182.1"/>
    <property type="molecule type" value="Genomic_DNA"/>
</dbReference>
<sequence>MAVKENKGYKNSMFVDLFFEDESAEENDIALYNALHKEPLPKGTKIQKIRIDDVLYMNFKNDISFGVGGKIMVFGEHQSTINENMPLRSLMYIGRAYEQLVPIRERYKKKQTYLPKPEFYTFYNGQEHWAREKVLKLSEAYKVQDDEPMLELTVKVININPAENHELLDKCPVLKEYGQFVDMVRKFQKMSDSDAYKHAVETCIRQGILADYLEKKGSEVINMLIAEYDYDLDIEVQREEAYTEGLEKGTELGKERGRQETFEELIKKKLAKGKSPSEIADALEKPLEDVEKIILKLKESDVE</sequence>
<protein>
    <recommendedName>
        <fullName evidence="3">Transposase/invertase (TIGR01784 family)</fullName>
    </recommendedName>
</protein>
<dbReference type="RefSeq" id="WP_216241214.1">
    <property type="nucleotide sequence ID" value="NZ_JABACJ020000008.1"/>
</dbReference>
<evidence type="ECO:0000313" key="2">
    <source>
        <dbReference type="Proteomes" id="UP000723714"/>
    </source>
</evidence>
<accession>A0ABS6D3K9</accession>
<gene>
    <name evidence="1" type="ORF">HGO97_010195</name>
</gene>